<organism evidence="3 4">
    <name type="scientific">Campylobacter corcagiensis</name>
    <dbReference type="NCBI Taxonomy" id="1448857"/>
    <lineage>
        <taxon>Bacteria</taxon>
        <taxon>Pseudomonadati</taxon>
        <taxon>Campylobacterota</taxon>
        <taxon>Epsilonproteobacteria</taxon>
        <taxon>Campylobacterales</taxon>
        <taxon>Campylobacteraceae</taxon>
        <taxon>Campylobacter</taxon>
    </lineage>
</organism>
<dbReference type="RefSeq" id="WP_025803443.1">
    <property type="nucleotide sequence ID" value="NZ_CP053842.1"/>
</dbReference>
<feature type="signal peptide" evidence="1">
    <location>
        <begin position="1"/>
        <end position="20"/>
    </location>
</feature>
<proteinExistence type="predicted"/>
<dbReference type="EMBL" id="CP063078">
    <property type="protein sequence ID" value="QOQ87087.1"/>
    <property type="molecule type" value="Genomic_DNA"/>
</dbReference>
<dbReference type="OrthoDB" id="5471138at2"/>
<sequence length="129" mass="13975">MKKIKIFLLAVVATVFVACGGGVDTTTMSSGYLKGDEVVAAMKDPDAVIIDVRVKDQFDAGHIDGAKHIPLADIKNSVDVLKPYKDKKIVFYCNSGNQSGQAAKILEDNGFKSVYNADGVKQYNYNLVK</sequence>
<dbReference type="InterPro" id="IPR036873">
    <property type="entry name" value="Rhodanese-like_dom_sf"/>
</dbReference>
<feature type="domain" description="Rhodanese" evidence="2">
    <location>
        <begin position="43"/>
        <end position="129"/>
    </location>
</feature>
<dbReference type="PROSITE" id="PS51257">
    <property type="entry name" value="PROKAR_LIPOPROTEIN"/>
    <property type="match status" value="1"/>
</dbReference>
<feature type="chain" id="PRO_5029902723" evidence="1">
    <location>
        <begin position="21"/>
        <end position="129"/>
    </location>
</feature>
<reference evidence="3 4" key="1">
    <citation type="submission" date="2020-10" db="EMBL/GenBank/DDBJ databases">
        <title>Campylobacter and Helicobacter PacBio genomes.</title>
        <authorList>
            <person name="Lane C."/>
        </authorList>
    </citation>
    <scope>NUCLEOTIDE SEQUENCE [LARGE SCALE GENOMIC DNA]</scope>
    <source>
        <strain evidence="3 4">2016D-0077</strain>
    </source>
</reference>
<dbReference type="InterPro" id="IPR001763">
    <property type="entry name" value="Rhodanese-like_dom"/>
</dbReference>
<dbReference type="PANTHER" id="PTHR43031:SF18">
    <property type="entry name" value="RHODANESE-RELATED SULFURTRANSFERASES"/>
    <property type="match status" value="1"/>
</dbReference>
<dbReference type="Gene3D" id="3.40.250.10">
    <property type="entry name" value="Rhodanese-like domain"/>
    <property type="match status" value="1"/>
</dbReference>
<name>A0A7M1LEU1_9BACT</name>
<accession>A0A7M1LEU1</accession>
<evidence type="ECO:0000259" key="2">
    <source>
        <dbReference type="PROSITE" id="PS50206"/>
    </source>
</evidence>
<dbReference type="SUPFAM" id="SSF52821">
    <property type="entry name" value="Rhodanese/Cell cycle control phosphatase"/>
    <property type="match status" value="1"/>
</dbReference>
<dbReference type="SMART" id="SM00450">
    <property type="entry name" value="RHOD"/>
    <property type="match status" value="1"/>
</dbReference>
<evidence type="ECO:0000313" key="3">
    <source>
        <dbReference type="EMBL" id="QOQ87087.1"/>
    </source>
</evidence>
<gene>
    <name evidence="3" type="ORF">IMC76_07700</name>
</gene>
<dbReference type="PROSITE" id="PS50206">
    <property type="entry name" value="RHODANESE_3"/>
    <property type="match status" value="1"/>
</dbReference>
<keyword evidence="1" id="KW-0732">Signal</keyword>
<dbReference type="AlphaFoldDB" id="A0A7M1LEU1"/>
<evidence type="ECO:0000313" key="4">
    <source>
        <dbReference type="Proteomes" id="UP000594749"/>
    </source>
</evidence>
<protein>
    <submittedName>
        <fullName evidence="3">Rhodanese-like domain-containing protein</fullName>
    </submittedName>
</protein>
<dbReference type="Proteomes" id="UP000594749">
    <property type="component" value="Chromosome"/>
</dbReference>
<dbReference type="PANTHER" id="PTHR43031">
    <property type="entry name" value="FAD-DEPENDENT OXIDOREDUCTASE"/>
    <property type="match status" value="1"/>
</dbReference>
<dbReference type="CDD" id="cd00158">
    <property type="entry name" value="RHOD"/>
    <property type="match status" value="1"/>
</dbReference>
<keyword evidence="4" id="KW-1185">Reference proteome</keyword>
<evidence type="ECO:0000256" key="1">
    <source>
        <dbReference type="SAM" id="SignalP"/>
    </source>
</evidence>
<dbReference type="InterPro" id="IPR050229">
    <property type="entry name" value="GlpE_sulfurtransferase"/>
</dbReference>
<dbReference type="Pfam" id="PF00581">
    <property type="entry name" value="Rhodanese"/>
    <property type="match status" value="1"/>
</dbReference>